<feature type="compositionally biased region" description="Low complexity" evidence="1">
    <location>
        <begin position="123"/>
        <end position="132"/>
    </location>
</feature>
<dbReference type="AlphaFoldDB" id="A0A543GD17"/>
<feature type="chain" id="PRO_5022158603" description="Secreted protein" evidence="2">
    <location>
        <begin position="27"/>
        <end position="132"/>
    </location>
</feature>
<feature type="region of interest" description="Disordered" evidence="1">
    <location>
        <begin position="48"/>
        <end position="132"/>
    </location>
</feature>
<keyword evidence="2" id="KW-0732">Signal</keyword>
<dbReference type="EMBL" id="VFPH01000001">
    <property type="protein sequence ID" value="TQM43979.1"/>
    <property type="molecule type" value="Genomic_DNA"/>
</dbReference>
<feature type="compositionally biased region" description="Basic and acidic residues" evidence="1">
    <location>
        <begin position="48"/>
        <end position="59"/>
    </location>
</feature>
<evidence type="ECO:0000256" key="2">
    <source>
        <dbReference type="SAM" id="SignalP"/>
    </source>
</evidence>
<name>A0A543GD17_9PSEU</name>
<organism evidence="3 4">
    <name type="scientific">Pseudonocardia cypriaca</name>
    <dbReference type="NCBI Taxonomy" id="882449"/>
    <lineage>
        <taxon>Bacteria</taxon>
        <taxon>Bacillati</taxon>
        <taxon>Actinomycetota</taxon>
        <taxon>Actinomycetes</taxon>
        <taxon>Pseudonocardiales</taxon>
        <taxon>Pseudonocardiaceae</taxon>
        <taxon>Pseudonocardia</taxon>
    </lineage>
</organism>
<dbReference type="Proteomes" id="UP000319818">
    <property type="component" value="Unassembled WGS sequence"/>
</dbReference>
<dbReference type="RefSeq" id="WP_142098311.1">
    <property type="nucleotide sequence ID" value="NZ_VFPH01000001.1"/>
</dbReference>
<protein>
    <recommendedName>
        <fullName evidence="5">Secreted protein</fullName>
    </recommendedName>
</protein>
<evidence type="ECO:0008006" key="5">
    <source>
        <dbReference type="Google" id="ProtNLM"/>
    </source>
</evidence>
<proteinExistence type="predicted"/>
<keyword evidence="4" id="KW-1185">Reference proteome</keyword>
<reference evidence="3 4" key="1">
    <citation type="submission" date="2019-06" db="EMBL/GenBank/DDBJ databases">
        <title>Sequencing the genomes of 1000 actinobacteria strains.</title>
        <authorList>
            <person name="Klenk H.-P."/>
        </authorList>
    </citation>
    <scope>NUCLEOTIDE SEQUENCE [LARGE SCALE GENOMIC DNA]</scope>
    <source>
        <strain evidence="3 4">DSM 45511</strain>
    </source>
</reference>
<evidence type="ECO:0000313" key="3">
    <source>
        <dbReference type="EMBL" id="TQM43979.1"/>
    </source>
</evidence>
<evidence type="ECO:0000256" key="1">
    <source>
        <dbReference type="SAM" id="MobiDB-lite"/>
    </source>
</evidence>
<feature type="signal peptide" evidence="2">
    <location>
        <begin position="1"/>
        <end position="26"/>
    </location>
</feature>
<sequence>MRKRSIAAALLVAAGLSVLTTGAASAGEPDDERGPLIVRCENGDLVTREPTEEDRERLRAVPAPPDRPRVEEGRRHRVEPGDRHSRVLPDGGVIRVVPAEPGSPAPVTCDADGPPEPPRVGRVEPAVPARPR</sequence>
<gene>
    <name evidence="3" type="ORF">FB388_1338</name>
</gene>
<evidence type="ECO:0000313" key="4">
    <source>
        <dbReference type="Proteomes" id="UP000319818"/>
    </source>
</evidence>
<comment type="caution">
    <text evidence="3">The sequence shown here is derived from an EMBL/GenBank/DDBJ whole genome shotgun (WGS) entry which is preliminary data.</text>
</comment>
<feature type="compositionally biased region" description="Basic and acidic residues" evidence="1">
    <location>
        <begin position="66"/>
        <end position="87"/>
    </location>
</feature>
<accession>A0A543GD17</accession>